<feature type="compositionally biased region" description="Polar residues" evidence="1">
    <location>
        <begin position="124"/>
        <end position="136"/>
    </location>
</feature>
<evidence type="ECO:0000313" key="2">
    <source>
        <dbReference type="EMBL" id="KAK1165086.1"/>
    </source>
</evidence>
<accession>A0AAD8D9H7</accession>
<gene>
    <name evidence="2" type="ORF">AOXY_G13525</name>
</gene>
<keyword evidence="3" id="KW-1185">Reference proteome</keyword>
<sequence length="168" mass="18361">MTFRSRSLLDKHKENFCIGSEIGDPFTLNQRFTESWDQGGGYSSSWRGGGPKRTHTLDFVMLVYQTLRNTAESSTGPALMELGKDGVETAALHPLPAPHPRTADLKPNPTNTAQPSNAAPHILQTPSLRTPRSESAQHPLPPKLLRGRAPSSVTPTLFSGGWGEEYQN</sequence>
<proteinExistence type="predicted"/>
<feature type="compositionally biased region" description="Polar residues" evidence="1">
    <location>
        <begin position="108"/>
        <end position="117"/>
    </location>
</feature>
<dbReference type="Proteomes" id="UP001230051">
    <property type="component" value="Unassembled WGS sequence"/>
</dbReference>
<name>A0AAD8D9H7_ACIOX</name>
<comment type="caution">
    <text evidence="2">The sequence shown here is derived from an EMBL/GenBank/DDBJ whole genome shotgun (WGS) entry which is preliminary data.</text>
</comment>
<dbReference type="AlphaFoldDB" id="A0AAD8D9H7"/>
<reference evidence="2" key="1">
    <citation type="submission" date="2022-02" db="EMBL/GenBank/DDBJ databases">
        <title>Atlantic sturgeon de novo genome assembly.</title>
        <authorList>
            <person name="Stock M."/>
            <person name="Klopp C."/>
            <person name="Guiguen Y."/>
            <person name="Cabau C."/>
            <person name="Parinello H."/>
            <person name="Santidrian Yebra-Pimentel E."/>
            <person name="Kuhl H."/>
            <person name="Dirks R.P."/>
            <person name="Guessner J."/>
            <person name="Wuertz S."/>
            <person name="Du K."/>
            <person name="Schartl M."/>
        </authorList>
    </citation>
    <scope>NUCLEOTIDE SEQUENCE</scope>
    <source>
        <strain evidence="2">STURGEONOMICS-FGT-2020</strain>
        <tissue evidence="2">Whole blood</tissue>
    </source>
</reference>
<organism evidence="2 3">
    <name type="scientific">Acipenser oxyrinchus oxyrinchus</name>
    <dbReference type="NCBI Taxonomy" id="40147"/>
    <lineage>
        <taxon>Eukaryota</taxon>
        <taxon>Metazoa</taxon>
        <taxon>Chordata</taxon>
        <taxon>Craniata</taxon>
        <taxon>Vertebrata</taxon>
        <taxon>Euteleostomi</taxon>
        <taxon>Actinopterygii</taxon>
        <taxon>Chondrostei</taxon>
        <taxon>Acipenseriformes</taxon>
        <taxon>Acipenseridae</taxon>
        <taxon>Acipenser</taxon>
    </lineage>
</organism>
<evidence type="ECO:0000313" key="3">
    <source>
        <dbReference type="Proteomes" id="UP001230051"/>
    </source>
</evidence>
<protein>
    <submittedName>
        <fullName evidence="2">Uncharacterized protein</fullName>
    </submittedName>
</protein>
<dbReference type="EMBL" id="JAGXEW010000012">
    <property type="protein sequence ID" value="KAK1165086.1"/>
    <property type="molecule type" value="Genomic_DNA"/>
</dbReference>
<evidence type="ECO:0000256" key="1">
    <source>
        <dbReference type="SAM" id="MobiDB-lite"/>
    </source>
</evidence>
<feature type="region of interest" description="Disordered" evidence="1">
    <location>
        <begin position="90"/>
        <end position="168"/>
    </location>
</feature>